<dbReference type="OrthoDB" id="6277246at2759"/>
<keyword evidence="7" id="KW-0539">Nucleus</keyword>
<dbReference type="InterPro" id="IPR013087">
    <property type="entry name" value="Znf_C2H2_type"/>
</dbReference>
<keyword evidence="5" id="KW-0805">Transcription regulation</keyword>
<dbReference type="PROSITE" id="PS00028">
    <property type="entry name" value="ZINC_FINGER_C2H2_1"/>
    <property type="match status" value="6"/>
</dbReference>
<sequence length="692" mass="78484">MFVSHENTNSSKKKFQKPNILRKRSNLLNKTSTVRASNKTTTYESPEVRSLLTTSFINDQKNNDFNIEKIRGCKNNKTFVPMKQSLPKVDNNINKVELDTASKNQANVETKIYFENSPSNNEENQHQTSISVESLLMGEVVRQNIPISENDLQQNKELENQSKQKWCLDFTQDSQKIIIEHYDGSQFEGLYLDQKSDIVSTMVPLAAVSSLRQDPQTVQDEHYTSIPSITSLASVPSFDDLSKAVSCEDFNSVVTLQNASTMSSTDHVLSNVDSFPAMTTIQKISMEQLTTAPIRFKCEMPNCNKEFMSEQKLRKHTNSHNKESIAKAPRQTTVECPVKRNLENGLEEPCGRIFHVREELAKHLNEEHTIEEAVYRCLECSRRFFWASGLRAHARAHAVRTGRAVLACPWPGCARVFRQPCRLREHARAHTGDKPYPCSYPNCGWSFRTASKLMRHARRHTGERRHACATCGRAFLRREHLRDHAARHHAPHARRLHACPHADCEQSFTNMSSLYMHMKKIHRKEQNNSPVNLNKIENQELPKAPSDNLFMVSLLEPNALEPGEVEVGDSIAESLGEEGHSARTHCTWPLSRAEHYQHADAYVLEEDVHVEQSEGSESNIYTVRSDLFLHGNVLHNEDSEPMAGCVRADAGALDAELLLDAPSVHLDQEELYTDAVDESSFRVFLLSGEELA</sequence>
<gene>
    <name evidence="11 12" type="primary">LOC113401972</name>
</gene>
<evidence type="ECO:0000256" key="2">
    <source>
        <dbReference type="ARBA" id="ARBA00022723"/>
    </source>
</evidence>
<keyword evidence="10" id="KW-1185">Reference proteome</keyword>
<dbReference type="AlphaFoldDB" id="A0A8B8IL68"/>
<feature type="domain" description="C2H2-type" evidence="9">
    <location>
        <begin position="375"/>
        <end position="402"/>
    </location>
</feature>
<dbReference type="GO" id="GO:0006357">
    <property type="term" value="P:regulation of transcription by RNA polymerase II"/>
    <property type="evidence" value="ECO:0007669"/>
    <property type="project" value="TreeGrafter"/>
</dbReference>
<feature type="domain" description="C2H2-type" evidence="9">
    <location>
        <begin position="406"/>
        <end position="435"/>
    </location>
</feature>
<feature type="domain" description="C2H2-type" evidence="9">
    <location>
        <begin position="436"/>
        <end position="465"/>
    </location>
</feature>
<dbReference type="InterPro" id="IPR036236">
    <property type="entry name" value="Znf_C2H2_sf"/>
</dbReference>
<keyword evidence="2" id="KW-0479">Metal-binding</keyword>
<dbReference type="RefSeq" id="XP_026497849.2">
    <property type="nucleotide sequence ID" value="XM_026642064.2"/>
</dbReference>
<keyword evidence="6" id="KW-0804">Transcription</keyword>
<comment type="subcellular location">
    <subcellularLocation>
        <location evidence="1">Nucleus</location>
    </subcellularLocation>
</comment>
<proteinExistence type="predicted"/>
<evidence type="ECO:0000256" key="4">
    <source>
        <dbReference type="ARBA" id="ARBA00022833"/>
    </source>
</evidence>
<evidence type="ECO:0000256" key="8">
    <source>
        <dbReference type="PROSITE-ProRule" id="PRU00042"/>
    </source>
</evidence>
<evidence type="ECO:0000259" key="9">
    <source>
        <dbReference type="PROSITE" id="PS50157"/>
    </source>
</evidence>
<protein>
    <submittedName>
        <fullName evidence="11 12">Zinc finger protein 684-like</fullName>
    </submittedName>
</protein>
<dbReference type="PROSITE" id="PS50157">
    <property type="entry name" value="ZINC_FINGER_C2H2_2"/>
    <property type="match status" value="6"/>
</dbReference>
<dbReference type="Gene3D" id="3.30.160.60">
    <property type="entry name" value="Classic Zinc Finger"/>
    <property type="match status" value="6"/>
</dbReference>
<dbReference type="Proteomes" id="UP001652626">
    <property type="component" value="Chromosome 2"/>
</dbReference>
<evidence type="ECO:0000313" key="10">
    <source>
        <dbReference type="Proteomes" id="UP001652626"/>
    </source>
</evidence>
<evidence type="ECO:0000256" key="7">
    <source>
        <dbReference type="ARBA" id="ARBA00023242"/>
    </source>
</evidence>
<reference evidence="10 11" key="1">
    <citation type="submission" date="2025-05" db="UniProtKB">
        <authorList>
            <consortium name="RefSeq"/>
        </authorList>
    </citation>
    <scope>NUCLEOTIDE SEQUENCE [LARGE SCALE GENOMIC DNA]</scope>
    <source>
        <tissue evidence="11 12">Whole body</tissue>
    </source>
</reference>
<dbReference type="SMART" id="SM00355">
    <property type="entry name" value="ZnF_C2H2"/>
    <property type="match status" value="7"/>
</dbReference>
<dbReference type="RefSeq" id="XP_064073543.1">
    <property type="nucleotide sequence ID" value="XM_064217473.1"/>
</dbReference>
<evidence type="ECO:0000256" key="1">
    <source>
        <dbReference type="ARBA" id="ARBA00004123"/>
    </source>
</evidence>
<evidence type="ECO:0000256" key="6">
    <source>
        <dbReference type="ARBA" id="ARBA00023163"/>
    </source>
</evidence>
<dbReference type="SUPFAM" id="SSF57667">
    <property type="entry name" value="beta-beta-alpha zinc fingers"/>
    <property type="match status" value="3"/>
</dbReference>
<evidence type="ECO:0000256" key="3">
    <source>
        <dbReference type="ARBA" id="ARBA00022771"/>
    </source>
</evidence>
<feature type="domain" description="C2H2-type" evidence="9">
    <location>
        <begin position="296"/>
        <end position="325"/>
    </location>
</feature>
<dbReference type="OMA" id="QPCRLRE"/>
<dbReference type="PANTHER" id="PTHR46179:SF13">
    <property type="entry name" value="C2H2-TYPE DOMAIN-CONTAINING PROTEIN"/>
    <property type="match status" value="1"/>
</dbReference>
<dbReference type="GO" id="GO:0008270">
    <property type="term" value="F:zinc ion binding"/>
    <property type="evidence" value="ECO:0007669"/>
    <property type="project" value="UniProtKB-KW"/>
</dbReference>
<organism evidence="10 11">
    <name type="scientific">Vanessa tameamea</name>
    <name type="common">Kamehameha butterfly</name>
    <dbReference type="NCBI Taxonomy" id="334116"/>
    <lineage>
        <taxon>Eukaryota</taxon>
        <taxon>Metazoa</taxon>
        <taxon>Ecdysozoa</taxon>
        <taxon>Arthropoda</taxon>
        <taxon>Hexapoda</taxon>
        <taxon>Insecta</taxon>
        <taxon>Pterygota</taxon>
        <taxon>Neoptera</taxon>
        <taxon>Endopterygota</taxon>
        <taxon>Lepidoptera</taxon>
        <taxon>Glossata</taxon>
        <taxon>Ditrysia</taxon>
        <taxon>Papilionoidea</taxon>
        <taxon>Nymphalidae</taxon>
        <taxon>Nymphalinae</taxon>
        <taxon>Vanessa</taxon>
    </lineage>
</organism>
<feature type="domain" description="C2H2-type" evidence="9">
    <location>
        <begin position="466"/>
        <end position="493"/>
    </location>
</feature>
<evidence type="ECO:0000313" key="11">
    <source>
        <dbReference type="RefSeq" id="XP_026497849.2"/>
    </source>
</evidence>
<dbReference type="PANTHER" id="PTHR46179">
    <property type="entry name" value="ZINC FINGER PROTEIN"/>
    <property type="match status" value="1"/>
</dbReference>
<keyword evidence="3 8" id="KW-0863">Zinc-finger</keyword>
<feature type="domain" description="C2H2-type" evidence="9">
    <location>
        <begin position="497"/>
        <end position="527"/>
    </location>
</feature>
<evidence type="ECO:0000256" key="5">
    <source>
        <dbReference type="ARBA" id="ARBA00023015"/>
    </source>
</evidence>
<dbReference type="GeneID" id="113401972"/>
<name>A0A8B8IL68_VANTA</name>
<evidence type="ECO:0000313" key="12">
    <source>
        <dbReference type="RefSeq" id="XP_064073543.1"/>
    </source>
</evidence>
<dbReference type="Pfam" id="PF00096">
    <property type="entry name" value="zf-C2H2"/>
    <property type="match status" value="1"/>
</dbReference>
<dbReference type="GO" id="GO:0005634">
    <property type="term" value="C:nucleus"/>
    <property type="evidence" value="ECO:0007669"/>
    <property type="project" value="UniProtKB-SubCell"/>
</dbReference>
<accession>A0A8B8IL68</accession>
<keyword evidence="4" id="KW-0862">Zinc</keyword>
<dbReference type="InterPro" id="IPR051061">
    <property type="entry name" value="Zinc_finger_trans_reg"/>
</dbReference>